<keyword evidence="1" id="KW-0732">Signal</keyword>
<feature type="signal peptide" evidence="1">
    <location>
        <begin position="1"/>
        <end position="17"/>
    </location>
</feature>
<dbReference type="InParanoid" id="A0A1Y2LX41"/>
<keyword evidence="3" id="KW-1185">Reference proteome</keyword>
<reference evidence="2 3" key="1">
    <citation type="journal article" date="2017" name="Genome Announc.">
        <title>Genome sequence of the saprophytic ascomycete Epicoccum nigrum ICMP 19927 strain isolated from New Zealand.</title>
        <authorList>
            <person name="Fokin M."/>
            <person name="Fleetwood D."/>
            <person name="Weir B.S."/>
            <person name="Villas-Boas S.G."/>
        </authorList>
    </citation>
    <scope>NUCLEOTIDE SEQUENCE [LARGE SCALE GENOMIC DNA]</scope>
    <source>
        <strain evidence="2 3">ICMP 19927</strain>
    </source>
</reference>
<accession>A0A1Y2LX41</accession>
<evidence type="ECO:0000313" key="2">
    <source>
        <dbReference type="EMBL" id="OSS48222.1"/>
    </source>
</evidence>
<protein>
    <submittedName>
        <fullName evidence="2">Uncharacterized protein</fullName>
    </submittedName>
</protein>
<proteinExistence type="predicted"/>
<feature type="chain" id="PRO_5012847525" evidence="1">
    <location>
        <begin position="18"/>
        <end position="175"/>
    </location>
</feature>
<sequence>MLFSKIFLASLLGAASAVVIPEGTEEGVWEHYVDANGNDIFNKLANATDYSAKKLGPYTPETFAGRFKRQADVAHCGAGNELNHADTDAANADLDWQCDHYDPTKPRHNFFSIRGDVVAFFCNFDSVNSHKCSSGSRQYTSGLITQKCSWYRPGWTNYAPHDTSYGYTGKDRFCS</sequence>
<dbReference type="OMA" id="NSHKCSS"/>
<dbReference type="EMBL" id="KZ107846">
    <property type="protein sequence ID" value="OSS48222.1"/>
    <property type="molecule type" value="Genomic_DNA"/>
</dbReference>
<organism evidence="2 3">
    <name type="scientific">Epicoccum nigrum</name>
    <name type="common">Soil fungus</name>
    <name type="synonym">Epicoccum purpurascens</name>
    <dbReference type="NCBI Taxonomy" id="105696"/>
    <lineage>
        <taxon>Eukaryota</taxon>
        <taxon>Fungi</taxon>
        <taxon>Dikarya</taxon>
        <taxon>Ascomycota</taxon>
        <taxon>Pezizomycotina</taxon>
        <taxon>Dothideomycetes</taxon>
        <taxon>Pleosporomycetidae</taxon>
        <taxon>Pleosporales</taxon>
        <taxon>Pleosporineae</taxon>
        <taxon>Didymellaceae</taxon>
        <taxon>Epicoccum</taxon>
    </lineage>
</organism>
<gene>
    <name evidence="2" type="ORF">B5807_07732</name>
</gene>
<evidence type="ECO:0000313" key="3">
    <source>
        <dbReference type="Proteomes" id="UP000193240"/>
    </source>
</evidence>
<dbReference type="Proteomes" id="UP000193240">
    <property type="component" value="Unassembled WGS sequence"/>
</dbReference>
<name>A0A1Y2LX41_EPING</name>
<evidence type="ECO:0000256" key="1">
    <source>
        <dbReference type="SAM" id="SignalP"/>
    </source>
</evidence>
<dbReference type="AlphaFoldDB" id="A0A1Y2LX41"/>
<dbReference type="STRING" id="105696.A0A1Y2LX41"/>